<comment type="caution">
    <text evidence="1">The sequence shown here is derived from an EMBL/GenBank/DDBJ whole genome shotgun (WGS) entry which is preliminary data.</text>
</comment>
<keyword evidence="2" id="KW-1185">Reference proteome</keyword>
<dbReference type="AlphaFoldDB" id="A0A0F0CW54"/>
<organism evidence="1 2">
    <name type="scientific">Candidatus Omnitrophus magneticus</name>
    <dbReference type="NCBI Taxonomy" id="1609969"/>
    <lineage>
        <taxon>Bacteria</taxon>
        <taxon>Pseudomonadati</taxon>
        <taxon>Candidatus Omnitrophota</taxon>
        <taxon>Candidatus Omnitrophus</taxon>
    </lineage>
</organism>
<sequence>MSIRISLRLNSFLEERHRMKNRILDEISGEDALEILKILANGNNDVALAIEREAKKILKRIDIEEISEEVYSVLDGIEVEELWDRSGPRSYGYSAPEDMSIEMMEEKLSPYNEQIEKYFKLEMMKEADLYCKGVLKGLYRYAKESMSEFKEYVIDMTRMCFGSLLSEYNEKINNEKAIEEMKFFLKKECSEWEK</sequence>
<name>A0A0F0CW54_9BACT</name>
<gene>
    <name evidence="1" type="ORF">OMAG_000340</name>
</gene>
<evidence type="ECO:0000313" key="2">
    <source>
        <dbReference type="Proteomes" id="UP000033428"/>
    </source>
</evidence>
<evidence type="ECO:0000313" key="1">
    <source>
        <dbReference type="EMBL" id="KJJ85786.1"/>
    </source>
</evidence>
<accession>A0A0F0CW54</accession>
<reference evidence="1 2" key="1">
    <citation type="submission" date="2015-02" db="EMBL/GenBank/DDBJ databases">
        <title>Single-cell genomics of uncultivated deep-branching MTB reveals a conserved set of magnetosome genes.</title>
        <authorList>
            <person name="Kolinko S."/>
            <person name="Richter M."/>
            <person name="Glockner F.O."/>
            <person name="Brachmann A."/>
            <person name="Schuler D."/>
        </authorList>
    </citation>
    <scope>NUCLEOTIDE SEQUENCE [LARGE SCALE GENOMIC DNA]</scope>
    <source>
        <strain evidence="1">SKK-01</strain>
    </source>
</reference>
<proteinExistence type="predicted"/>
<dbReference type="Proteomes" id="UP000033428">
    <property type="component" value="Unassembled WGS sequence"/>
</dbReference>
<dbReference type="EMBL" id="JYNY01000072">
    <property type="protein sequence ID" value="KJJ85786.1"/>
    <property type="molecule type" value="Genomic_DNA"/>
</dbReference>
<protein>
    <submittedName>
        <fullName evidence="1">Uncharacterized protein</fullName>
    </submittedName>
</protein>